<feature type="transmembrane region" description="Helical" evidence="9">
    <location>
        <begin position="135"/>
        <end position="154"/>
    </location>
</feature>
<sequence length="423" mass="44692">MTTLIVLVFLLVYLGLFLGGLPFLQLDRTGVALLGAIVLLATDVVDMDQVWEAVHPPTLALLFAFMVISAQLRLSGFYDWVVWRLDRFDLPPSALLGAVILASALLSAVFSNDIVCLAMAPVLADACRARRLDPVPFLLALACAANLGSAATLIGNPQNMLIGERLGLDFGGYLRLAAVPVGLGLAATWVIILLGLSRRRRHLAAPAPMAANPEPETEATSHRQRAEDQAPGLDRRQTLKGLGVAGVLLLAFLFAPWPRDLLALAGAGLLLTSRRLHSHRMLGLVDWQLLVLFVGLFIVNHALQETGLPAQAITALAGLGMDLHDPAPLFGAGAILSNLVSNVPAVMLLLPAATEPMSGPILALSSTLAGNLLIVSSIANIIVVQAAARQGLLIDWRAHARVGLPVTLTTLAIAALWLGVLQG</sequence>
<protein>
    <submittedName>
        <fullName evidence="11">Transporter</fullName>
    </submittedName>
</protein>
<dbReference type="Pfam" id="PF03600">
    <property type="entry name" value="CitMHS"/>
    <property type="match status" value="1"/>
</dbReference>
<keyword evidence="12" id="KW-1185">Reference proteome</keyword>
<dbReference type="InterPro" id="IPR000802">
    <property type="entry name" value="Arsenical_pump_ArsB"/>
</dbReference>
<feature type="transmembrane region" description="Helical" evidence="9">
    <location>
        <begin position="174"/>
        <end position="196"/>
    </location>
</feature>
<dbReference type="PRINTS" id="PR00758">
    <property type="entry name" value="ARSENICPUMP"/>
</dbReference>
<feature type="transmembrane region" description="Helical" evidence="9">
    <location>
        <begin position="329"/>
        <end position="350"/>
    </location>
</feature>
<feature type="transmembrane region" description="Helical" evidence="9">
    <location>
        <begin position="59"/>
        <end position="78"/>
    </location>
</feature>
<name>A0ABN6GBG7_9GAMM</name>
<evidence type="ECO:0000256" key="9">
    <source>
        <dbReference type="SAM" id="Phobius"/>
    </source>
</evidence>
<keyword evidence="4" id="KW-1003">Cell membrane</keyword>
<evidence type="ECO:0000259" key="10">
    <source>
        <dbReference type="Pfam" id="PF03600"/>
    </source>
</evidence>
<gene>
    <name evidence="11" type="ORF">Atep_18740</name>
</gene>
<feature type="compositionally biased region" description="Basic and acidic residues" evidence="8">
    <location>
        <begin position="219"/>
        <end position="232"/>
    </location>
</feature>
<dbReference type="PANTHER" id="PTHR43302">
    <property type="entry name" value="TRANSPORTER ARSB-RELATED"/>
    <property type="match status" value="1"/>
</dbReference>
<evidence type="ECO:0000256" key="6">
    <source>
        <dbReference type="ARBA" id="ARBA00022989"/>
    </source>
</evidence>
<keyword evidence="7 9" id="KW-0472">Membrane</keyword>
<evidence type="ECO:0000256" key="1">
    <source>
        <dbReference type="ARBA" id="ARBA00004651"/>
    </source>
</evidence>
<dbReference type="PANTHER" id="PTHR43302:SF5">
    <property type="entry name" value="TRANSPORTER ARSB-RELATED"/>
    <property type="match status" value="1"/>
</dbReference>
<evidence type="ECO:0000256" key="7">
    <source>
        <dbReference type="ARBA" id="ARBA00023136"/>
    </source>
</evidence>
<feature type="transmembrane region" description="Helical" evidence="9">
    <location>
        <begin position="402"/>
        <end position="421"/>
    </location>
</feature>
<dbReference type="InterPro" id="IPR004680">
    <property type="entry name" value="Cit_transptr-like_dom"/>
</dbReference>
<comment type="similarity">
    <text evidence="2">Belongs to the CitM (TC 2.A.11) transporter family.</text>
</comment>
<evidence type="ECO:0000256" key="8">
    <source>
        <dbReference type="SAM" id="MobiDB-lite"/>
    </source>
</evidence>
<feature type="transmembrane region" description="Helical" evidence="9">
    <location>
        <begin position="284"/>
        <end position="303"/>
    </location>
</feature>
<keyword evidence="6 9" id="KW-1133">Transmembrane helix</keyword>
<feature type="compositionally biased region" description="Low complexity" evidence="8">
    <location>
        <begin position="205"/>
        <end position="214"/>
    </location>
</feature>
<keyword evidence="3" id="KW-0813">Transport</keyword>
<evidence type="ECO:0000256" key="3">
    <source>
        <dbReference type="ARBA" id="ARBA00022448"/>
    </source>
</evidence>
<evidence type="ECO:0000256" key="5">
    <source>
        <dbReference type="ARBA" id="ARBA00022692"/>
    </source>
</evidence>
<evidence type="ECO:0000313" key="11">
    <source>
        <dbReference type="EMBL" id="BCU07197.1"/>
    </source>
</evidence>
<feature type="region of interest" description="Disordered" evidence="8">
    <location>
        <begin position="205"/>
        <end position="232"/>
    </location>
</feature>
<dbReference type="RefSeq" id="WP_213378329.1">
    <property type="nucleotide sequence ID" value="NZ_AP024563.1"/>
</dbReference>
<dbReference type="EMBL" id="AP024563">
    <property type="protein sequence ID" value="BCU07197.1"/>
    <property type="molecule type" value="Genomic_DNA"/>
</dbReference>
<organism evidence="11 12">
    <name type="scientific">Allochromatium tepidum</name>
    <dbReference type="NCBI Taxonomy" id="553982"/>
    <lineage>
        <taxon>Bacteria</taxon>
        <taxon>Pseudomonadati</taxon>
        <taxon>Pseudomonadota</taxon>
        <taxon>Gammaproteobacteria</taxon>
        <taxon>Chromatiales</taxon>
        <taxon>Chromatiaceae</taxon>
        <taxon>Allochromatium</taxon>
    </lineage>
</organism>
<keyword evidence="5 9" id="KW-0812">Transmembrane</keyword>
<dbReference type="Proteomes" id="UP000680679">
    <property type="component" value="Chromosome"/>
</dbReference>
<feature type="transmembrane region" description="Helical" evidence="9">
    <location>
        <begin position="98"/>
        <end position="123"/>
    </location>
</feature>
<evidence type="ECO:0000313" key="12">
    <source>
        <dbReference type="Proteomes" id="UP000680679"/>
    </source>
</evidence>
<reference evidence="11 12" key="1">
    <citation type="submission" date="2021-04" db="EMBL/GenBank/DDBJ databases">
        <title>Complete genome sequencing of Allochromatium tepidum strain NZ.</title>
        <authorList>
            <person name="Tsukatani Y."/>
            <person name="Mori H."/>
        </authorList>
    </citation>
    <scope>NUCLEOTIDE SEQUENCE [LARGE SCALE GENOMIC DNA]</scope>
    <source>
        <strain evidence="11 12">NZ</strain>
    </source>
</reference>
<feature type="transmembrane region" description="Helical" evidence="9">
    <location>
        <begin position="362"/>
        <end position="382"/>
    </location>
</feature>
<feature type="domain" description="Citrate transporter-like" evidence="10">
    <location>
        <begin position="26"/>
        <end position="368"/>
    </location>
</feature>
<proteinExistence type="inferred from homology"/>
<accession>A0ABN6GBG7</accession>
<evidence type="ECO:0000256" key="4">
    <source>
        <dbReference type="ARBA" id="ARBA00022475"/>
    </source>
</evidence>
<evidence type="ECO:0000256" key="2">
    <source>
        <dbReference type="ARBA" id="ARBA00009843"/>
    </source>
</evidence>
<comment type="subcellular location">
    <subcellularLocation>
        <location evidence="1">Cell membrane</location>
        <topology evidence="1">Multi-pass membrane protein</topology>
    </subcellularLocation>
</comment>